<accession>A0AC35TR39</accession>
<sequence length="124" mass="13710">MKFFNPVLSAIIVCVSVYVCWGEITNATIGSEKDPVTNVRNATIGSENDPVTNTANETILEESTNSTDENPAPCWFPFMREGYKTDDSVLPDDYMNDFPNITADETPSYDGDEYVQPLAETPLS</sequence>
<dbReference type="WBParaSite" id="RSKR_0000310700.1">
    <property type="protein sequence ID" value="RSKR_0000310700.1"/>
    <property type="gene ID" value="RSKR_0000310700"/>
</dbReference>
<evidence type="ECO:0000313" key="2">
    <source>
        <dbReference type="WBParaSite" id="RSKR_0000310700.1"/>
    </source>
</evidence>
<proteinExistence type="predicted"/>
<name>A0AC35TR39_9BILA</name>
<evidence type="ECO:0000313" key="1">
    <source>
        <dbReference type="Proteomes" id="UP000095286"/>
    </source>
</evidence>
<protein>
    <submittedName>
        <fullName evidence="2">Secreted protein</fullName>
    </submittedName>
</protein>
<dbReference type="Proteomes" id="UP000095286">
    <property type="component" value="Unplaced"/>
</dbReference>
<organism evidence="1 2">
    <name type="scientific">Rhabditophanes sp. KR3021</name>
    <dbReference type="NCBI Taxonomy" id="114890"/>
    <lineage>
        <taxon>Eukaryota</taxon>
        <taxon>Metazoa</taxon>
        <taxon>Ecdysozoa</taxon>
        <taxon>Nematoda</taxon>
        <taxon>Chromadorea</taxon>
        <taxon>Rhabditida</taxon>
        <taxon>Tylenchina</taxon>
        <taxon>Panagrolaimomorpha</taxon>
        <taxon>Strongyloidoidea</taxon>
        <taxon>Alloionematidae</taxon>
        <taxon>Rhabditophanes</taxon>
    </lineage>
</organism>
<reference evidence="2" key="1">
    <citation type="submission" date="2016-11" db="UniProtKB">
        <authorList>
            <consortium name="WormBaseParasite"/>
        </authorList>
    </citation>
    <scope>IDENTIFICATION</scope>
    <source>
        <strain evidence="2">KR3021</strain>
    </source>
</reference>